<dbReference type="SMART" id="SM00320">
    <property type="entry name" value="WD40"/>
    <property type="match status" value="3"/>
</dbReference>
<evidence type="ECO:0000256" key="3">
    <source>
        <dbReference type="SAM" id="MobiDB-lite"/>
    </source>
</evidence>
<evidence type="ECO:0000313" key="8">
    <source>
        <dbReference type="Proteomes" id="UP001150062"/>
    </source>
</evidence>
<feature type="domain" description="WDR11 second beta-propeller" evidence="5">
    <location>
        <begin position="455"/>
        <end position="754"/>
    </location>
</feature>
<dbReference type="InterPro" id="IPR057854">
    <property type="entry name" value="TPR_WDR11"/>
</dbReference>
<gene>
    <name evidence="7" type="ORF">M0813_12217</name>
</gene>
<feature type="compositionally biased region" description="Polar residues" evidence="3">
    <location>
        <begin position="124"/>
        <end position="145"/>
    </location>
</feature>
<name>A0ABQ8ZCI5_9EUKA</name>
<feature type="region of interest" description="Disordered" evidence="3">
    <location>
        <begin position="911"/>
        <end position="930"/>
    </location>
</feature>
<keyword evidence="8" id="KW-1185">Reference proteome</keyword>
<feature type="compositionally biased region" description="Low complexity" evidence="3">
    <location>
        <begin position="1039"/>
        <end position="1065"/>
    </location>
</feature>
<dbReference type="InterPro" id="IPR057852">
    <property type="entry name" value="Beta-prop_WDR11_1st"/>
</dbReference>
<feature type="region of interest" description="Disordered" evidence="3">
    <location>
        <begin position="601"/>
        <end position="621"/>
    </location>
</feature>
<evidence type="ECO:0000256" key="1">
    <source>
        <dbReference type="PROSITE-ProRule" id="PRU00221"/>
    </source>
</evidence>
<evidence type="ECO:0000259" key="6">
    <source>
        <dbReference type="Pfam" id="PF23753"/>
    </source>
</evidence>
<evidence type="ECO:0000313" key="7">
    <source>
        <dbReference type="EMBL" id="KAJ6254615.1"/>
    </source>
</evidence>
<dbReference type="Proteomes" id="UP001150062">
    <property type="component" value="Unassembled WGS sequence"/>
</dbReference>
<feature type="domain" description="WDR11 first beta-propeller" evidence="4">
    <location>
        <begin position="13"/>
        <end position="102"/>
    </location>
</feature>
<dbReference type="PANTHER" id="PTHR14593:SF5">
    <property type="entry name" value="WD REPEAT-CONTAINING PROTEIN 11"/>
    <property type="match status" value="1"/>
</dbReference>
<evidence type="ECO:0000259" key="4">
    <source>
        <dbReference type="Pfam" id="PF23751"/>
    </source>
</evidence>
<sequence>MQNKTIVGVRNVQNKNSLDLNFNLLAYGCQSNVVIQEIANLQIVQVLSSHKSSVTAVKFNPTNISNNLLSPYNLTLVSGDSNGTVILWSVAYGSVLSILNLPRSSKVKTKQTKNTKHQKELPNRRSSNVQKSNSDLVTSGNKNFNSHPPNSVIDFWWISDINNQKTKPQYHKLLVFYFPSILRCWFIGNPLQDKPKLIWECDFEKEIVSIDLQRSTNSLLVGVYPKAIYKILNHNFKKKIQIPENYVNINSLSTKVKQNKVCQVLFYPHNPQFFFFLFVNELFVFDHQQNQIIEYRAITTKSPFWKITFSQANDTIFFILHQNATISVWNIKMQNENFTIKLMSYIDHYLISRNPKVVPTQKINFVLNLKNNQDHLYFISQYGNVWEWVYKKPKSFQNNSQEENQEGNQEKNSSKIKPIDLYGIYEPIRQSPLCISVCTFKKENETKHQNKNKNIAIGTKDGLIQIFNLMYSESKKVFSVCDSPILQIDWINPNLIICSTTVSLSKNTFQNQIFFLDLDSGDQKELPRPKDTEKMRLKRFELSKSKRYISILFHERKFELWDLFHMNLIQSLDVGLNNSGSFSWVDHFISNKKVENLENGKKKYEHKEEDEGDEGEGCEEENDDHEESFFFSIFGKQEMNKFTIEQDLLYKNNSFKINLNNFNILTIITNSSIVVFSTDSGNFFYLNTKKNKLIELKLKSQKKVKKMIFKPIKKTHIILILFIDGTVMSYDCKRDCEISIKKNKSINQQVIDIDFANKSTPILLLKDNSLKMMNLDLNIINSPLKLLYLNIRPLSPQLYDRNFGLSLKLYLQFGLKKFTLGSISEKEKGVEMETDLLNKRKEQEDQKKLKYDQFKHYDSKQIDQYQQNKINTLKKISLNSNNSIPKVNSEIKKSWKNIGLVKNIFNFHENEKNDSQNLKPTNPKNKINQNTKSNKLSLEQLIKREILLLSQDLIVTINNSDIIAERCYHVARYYNDDEEIKFWNLTKYYLNKFKAKIQLKERNRDNDDVFDVERDKNKLNLNKNKEEMGEKGKGGNDLINNNNNNINNNNTNTNTNNNTNNNNNNASDGDHDGKENNCSGKKKKSLNLQKEKEPNKEKLPKMYGILREKRELIKEKNKLINIQNKKKKKNNNKIEQDCILYNQKEKALESLLSTPEMDEHYYERLLKSIVISSTINEKVFQQTIKLVSLSISLNKPLESVQLLCLIGDYKQACKHLIDINNWEEALSLCKLHLNGKDRAFFYKKYINFLIKENKFWDAIYFSLSIGMFKKVLKILIHINSCDIAYFFLISCNQFGFLSNDIKNLNIIDLFLKFSSLLEKLGLFKQSNYILKQTLKLNK</sequence>
<reference evidence="7" key="1">
    <citation type="submission" date="2022-08" db="EMBL/GenBank/DDBJ databases">
        <title>Novel sulfate-reducing endosymbionts in the free-living metamonad Anaeramoeba.</title>
        <authorList>
            <person name="Jerlstrom-Hultqvist J."/>
            <person name="Cepicka I."/>
            <person name="Gallot-Lavallee L."/>
            <person name="Salas-Leiva D."/>
            <person name="Curtis B.A."/>
            <person name="Zahonova K."/>
            <person name="Pipaliya S."/>
            <person name="Dacks J."/>
            <person name="Roger A.J."/>
        </authorList>
    </citation>
    <scope>NUCLEOTIDE SEQUENCE</scope>
    <source>
        <strain evidence="7">Schooner1</strain>
    </source>
</reference>
<dbReference type="InterPro" id="IPR039694">
    <property type="entry name" value="WDR11"/>
</dbReference>
<evidence type="ECO:0000259" key="5">
    <source>
        <dbReference type="Pfam" id="PF23752"/>
    </source>
</evidence>
<dbReference type="Pfam" id="PF23753">
    <property type="entry name" value="TPR_WDR11"/>
    <property type="match status" value="1"/>
</dbReference>
<feature type="domain" description="WDR11 TPR" evidence="6">
    <location>
        <begin position="1053"/>
        <end position="1293"/>
    </location>
</feature>
<dbReference type="InterPro" id="IPR057853">
    <property type="entry name" value="Beta-prop_WDR11_2nd"/>
</dbReference>
<keyword evidence="2" id="KW-0175">Coiled coil</keyword>
<dbReference type="PROSITE" id="PS50082">
    <property type="entry name" value="WD_REPEATS_2"/>
    <property type="match status" value="1"/>
</dbReference>
<accession>A0ABQ8ZCI5</accession>
<feature type="coiled-coil region" evidence="2">
    <location>
        <begin position="1105"/>
        <end position="1132"/>
    </location>
</feature>
<dbReference type="InterPro" id="IPR001680">
    <property type="entry name" value="WD40_rpt"/>
</dbReference>
<feature type="compositionally biased region" description="Basic residues" evidence="3">
    <location>
        <begin position="107"/>
        <end position="116"/>
    </location>
</feature>
<dbReference type="InterPro" id="IPR036322">
    <property type="entry name" value="WD40_repeat_dom_sf"/>
</dbReference>
<dbReference type="Pfam" id="PF23752">
    <property type="entry name" value="Beta-prop_WDR11_2nd"/>
    <property type="match status" value="1"/>
</dbReference>
<proteinExistence type="predicted"/>
<feature type="region of interest" description="Disordered" evidence="3">
    <location>
        <begin position="1020"/>
        <end position="1097"/>
    </location>
</feature>
<feature type="compositionally biased region" description="Acidic residues" evidence="3">
    <location>
        <begin position="610"/>
        <end position="621"/>
    </location>
</feature>
<feature type="compositionally biased region" description="Basic and acidic residues" evidence="3">
    <location>
        <begin position="1020"/>
        <end position="1034"/>
    </location>
</feature>
<feature type="region of interest" description="Disordered" evidence="3">
    <location>
        <begin position="107"/>
        <end position="145"/>
    </location>
</feature>
<dbReference type="PANTHER" id="PTHR14593">
    <property type="entry name" value="WD REPEAT-CONTAINING PROTEIN 11"/>
    <property type="match status" value="1"/>
</dbReference>
<feature type="repeat" description="WD" evidence="1">
    <location>
        <begin position="47"/>
        <end position="98"/>
    </location>
</feature>
<feature type="compositionally biased region" description="Polar residues" evidence="3">
    <location>
        <begin position="915"/>
        <end position="930"/>
    </location>
</feature>
<comment type="caution">
    <text evidence="7">The sequence shown here is derived from an EMBL/GenBank/DDBJ whole genome shotgun (WGS) entry which is preliminary data.</text>
</comment>
<keyword evidence="1" id="KW-0853">WD repeat</keyword>
<dbReference type="Gene3D" id="2.130.10.10">
    <property type="entry name" value="YVTN repeat-like/Quinoprotein amine dehydrogenase"/>
    <property type="match status" value="2"/>
</dbReference>
<dbReference type="InterPro" id="IPR015943">
    <property type="entry name" value="WD40/YVTN_repeat-like_dom_sf"/>
</dbReference>
<protein>
    <submittedName>
        <fullName evidence="7">Wd repeat-containing protein</fullName>
    </submittedName>
</protein>
<dbReference type="EMBL" id="JAOAOG010000018">
    <property type="protein sequence ID" value="KAJ6254615.1"/>
    <property type="molecule type" value="Genomic_DNA"/>
</dbReference>
<organism evidence="7 8">
    <name type="scientific">Anaeramoeba flamelloides</name>
    <dbReference type="NCBI Taxonomy" id="1746091"/>
    <lineage>
        <taxon>Eukaryota</taxon>
        <taxon>Metamonada</taxon>
        <taxon>Anaeramoebidae</taxon>
        <taxon>Anaeramoeba</taxon>
    </lineage>
</organism>
<evidence type="ECO:0000256" key="2">
    <source>
        <dbReference type="SAM" id="Coils"/>
    </source>
</evidence>
<dbReference type="SUPFAM" id="SSF50978">
    <property type="entry name" value="WD40 repeat-like"/>
    <property type="match status" value="1"/>
</dbReference>
<dbReference type="Pfam" id="PF23751">
    <property type="entry name" value="Beta-prop_WDR11_1st"/>
    <property type="match status" value="1"/>
</dbReference>